<dbReference type="EMBL" id="FSRM01000001">
    <property type="protein sequence ID" value="SIN95096.1"/>
    <property type="molecule type" value="Genomic_DNA"/>
</dbReference>
<evidence type="ECO:0000313" key="2">
    <source>
        <dbReference type="Proteomes" id="UP000184693"/>
    </source>
</evidence>
<reference evidence="1 2" key="1">
    <citation type="submission" date="2016-11" db="EMBL/GenBank/DDBJ databases">
        <authorList>
            <person name="Jaros S."/>
            <person name="Januszkiewicz K."/>
            <person name="Wedrychowicz H."/>
        </authorList>
    </citation>
    <scope>NUCLEOTIDE SEQUENCE [LARGE SCALE GENOMIC DNA]</scope>
    <source>
        <strain evidence="1 2">GAS86</strain>
    </source>
</reference>
<dbReference type="Proteomes" id="UP000184693">
    <property type="component" value="Unassembled WGS sequence"/>
</dbReference>
<dbReference type="AlphaFoldDB" id="A0A1N6FIQ2"/>
<name>A0A1N6FIQ2_9BURK</name>
<accession>A0A1N6FIQ2</accession>
<evidence type="ECO:0000313" key="1">
    <source>
        <dbReference type="EMBL" id="SIN95096.1"/>
    </source>
</evidence>
<sequence length="205" mass="23291">MNSRRTEREAEAHTDTRAIGMDFRTWLAMQYQQKLFSKFPLFFRSVHYPVAYPSNLALLGIQCGLGWYSVIEVAAQEIEQELNSEWCNQVRVPENIASLDYDVLRPISPTFTSAYPIMHFCSDIHGASGRLEISVVGGYLCRPVTSRRIEEIIKGAQSHARTLCERCGSPGTFREGYWQHVYCDECIAPKLMPDSFDGEVITANL</sequence>
<proteinExistence type="predicted"/>
<organism evidence="1 2">
    <name type="scientific">Paraburkholderia phenazinium</name>
    <dbReference type="NCBI Taxonomy" id="60549"/>
    <lineage>
        <taxon>Bacteria</taxon>
        <taxon>Pseudomonadati</taxon>
        <taxon>Pseudomonadota</taxon>
        <taxon>Betaproteobacteria</taxon>
        <taxon>Burkholderiales</taxon>
        <taxon>Burkholderiaceae</taxon>
        <taxon>Paraburkholderia</taxon>
    </lineage>
</organism>
<gene>
    <name evidence="1" type="ORF">SAMN05444168_1600</name>
</gene>
<protein>
    <submittedName>
        <fullName evidence="1">Uncharacterized protein</fullName>
    </submittedName>
</protein>